<reference evidence="2 3" key="1">
    <citation type="submission" date="2020-09" db="EMBL/GenBank/DDBJ databases">
        <title>Mannheimia bovis sp.nov., isolated from a cow.</title>
        <authorList>
            <person name="Li F."/>
        </authorList>
    </citation>
    <scope>NUCLEOTIDE SEQUENCE [LARGE SCALE GENOMIC DNA]</scope>
    <source>
        <strain evidence="2 3">ZY190616</strain>
    </source>
</reference>
<keyword evidence="1" id="KW-1133">Transmembrane helix</keyword>
<evidence type="ECO:0000313" key="3">
    <source>
        <dbReference type="Proteomes" id="UP000576260"/>
    </source>
</evidence>
<dbReference type="RefSeq" id="WP_188157425.1">
    <property type="nucleotide sequence ID" value="NZ_CP061280.1"/>
</dbReference>
<feature type="transmembrane region" description="Helical" evidence="1">
    <location>
        <begin position="21"/>
        <end position="38"/>
    </location>
</feature>
<name>A0A7H1C4M0_9PAST</name>
<keyword evidence="1" id="KW-0472">Membrane</keyword>
<dbReference type="EMBL" id="CP061280">
    <property type="protein sequence ID" value="QNS15925.1"/>
    <property type="molecule type" value="Genomic_DNA"/>
</dbReference>
<evidence type="ECO:0000256" key="1">
    <source>
        <dbReference type="SAM" id="Phobius"/>
    </source>
</evidence>
<organism evidence="2 3">
    <name type="scientific">Mannheimia bovis</name>
    <dbReference type="NCBI Taxonomy" id="2770636"/>
    <lineage>
        <taxon>Bacteria</taxon>
        <taxon>Pseudomonadati</taxon>
        <taxon>Pseudomonadota</taxon>
        <taxon>Gammaproteobacteria</taxon>
        <taxon>Pasteurellales</taxon>
        <taxon>Pasteurellaceae</taxon>
        <taxon>Mannheimia</taxon>
    </lineage>
</organism>
<keyword evidence="1" id="KW-0812">Transmembrane</keyword>
<keyword evidence="3" id="KW-1185">Reference proteome</keyword>
<gene>
    <name evidence="2" type="ORF">ICJ55_04115</name>
</gene>
<sequence length="126" mass="14635">MANIIQKTFGGLSLNYYLRHFLFGLLILALFIFAGVKHPKTGDWNIPLLAILIISQFLYPYARFVYESIIDYILGNNIFFANAILVLIVKLFTMLFCYSFAILIAPIGLIYLYFYHTKQEKQHNNV</sequence>
<protein>
    <submittedName>
        <fullName evidence="2">Uncharacterized protein</fullName>
    </submittedName>
</protein>
<feature type="transmembrane region" description="Helical" evidence="1">
    <location>
        <begin position="69"/>
        <end position="89"/>
    </location>
</feature>
<dbReference type="AlphaFoldDB" id="A0A7H1C4M0"/>
<proteinExistence type="predicted"/>
<feature type="transmembrane region" description="Helical" evidence="1">
    <location>
        <begin position="44"/>
        <end position="62"/>
    </location>
</feature>
<dbReference type="KEGG" id="mbos:ICJ55_04115"/>
<accession>A0A7H1C4M0</accession>
<feature type="transmembrane region" description="Helical" evidence="1">
    <location>
        <begin position="95"/>
        <end position="114"/>
    </location>
</feature>
<evidence type="ECO:0000313" key="2">
    <source>
        <dbReference type="EMBL" id="QNS15925.1"/>
    </source>
</evidence>
<dbReference type="Proteomes" id="UP000576260">
    <property type="component" value="Chromosome"/>
</dbReference>